<gene>
    <name evidence="2" type="ORF">GMARGA_LOCUS26826</name>
</gene>
<organism evidence="2 3">
    <name type="scientific">Gigaspora margarita</name>
    <dbReference type="NCBI Taxonomy" id="4874"/>
    <lineage>
        <taxon>Eukaryota</taxon>
        <taxon>Fungi</taxon>
        <taxon>Fungi incertae sedis</taxon>
        <taxon>Mucoromycota</taxon>
        <taxon>Glomeromycotina</taxon>
        <taxon>Glomeromycetes</taxon>
        <taxon>Diversisporales</taxon>
        <taxon>Gigasporaceae</taxon>
        <taxon>Gigaspora</taxon>
    </lineage>
</organism>
<dbReference type="Proteomes" id="UP000789901">
    <property type="component" value="Unassembled WGS sequence"/>
</dbReference>
<comment type="caution">
    <text evidence="2">The sequence shown here is derived from an EMBL/GenBank/DDBJ whole genome shotgun (WGS) entry which is preliminary data.</text>
</comment>
<sequence length="204" mass="23880">KTTKNTNGSGYRQVSFVCEKQEQYNRKKNEYIIKRTGYSFIIRVNYHKRTKEFAITRLHLEHNYVLCPDARRFSNVIHRLDQNNLGLNEKFHDDRLRTKDIFSILSLNKIEMLFKTLYNAKNIIANIAIKPLYNDACNQDSAFIQAIFWIYHSAAAKFALSKDVLIIDTTYKTNRFSIPLIVICSIDRFGTTYPLAFALVYSET</sequence>
<evidence type="ECO:0000313" key="2">
    <source>
        <dbReference type="EMBL" id="CAG8817521.1"/>
    </source>
</evidence>
<keyword evidence="3" id="KW-1185">Reference proteome</keyword>
<dbReference type="PANTHER" id="PTHR47718">
    <property type="entry name" value="OS01G0519700 PROTEIN"/>
    <property type="match status" value="1"/>
</dbReference>
<evidence type="ECO:0000313" key="3">
    <source>
        <dbReference type="Proteomes" id="UP000789901"/>
    </source>
</evidence>
<reference evidence="2 3" key="1">
    <citation type="submission" date="2021-06" db="EMBL/GenBank/DDBJ databases">
        <authorList>
            <person name="Kallberg Y."/>
            <person name="Tangrot J."/>
            <person name="Rosling A."/>
        </authorList>
    </citation>
    <scope>NUCLEOTIDE SEQUENCE [LARGE SCALE GENOMIC DNA]</scope>
    <source>
        <strain evidence="2 3">120-4 pot B 10/14</strain>
    </source>
</reference>
<dbReference type="Pfam" id="PF10551">
    <property type="entry name" value="MULE"/>
    <property type="match status" value="1"/>
</dbReference>
<accession>A0ABN7W620</accession>
<proteinExistence type="predicted"/>
<dbReference type="InterPro" id="IPR018289">
    <property type="entry name" value="MULE_transposase_dom"/>
</dbReference>
<protein>
    <submittedName>
        <fullName evidence="2">27961_t:CDS:1</fullName>
    </submittedName>
</protein>
<dbReference type="PANTHER" id="PTHR47718:SF3">
    <property type="entry name" value="PROTEIN FAR1-RELATED SEQUENCE 5-LIKE"/>
    <property type="match status" value="1"/>
</dbReference>
<evidence type="ECO:0000259" key="1">
    <source>
        <dbReference type="Pfam" id="PF10551"/>
    </source>
</evidence>
<dbReference type="EMBL" id="CAJVQB010031856">
    <property type="protein sequence ID" value="CAG8817521.1"/>
    <property type="molecule type" value="Genomic_DNA"/>
</dbReference>
<name>A0ABN7W620_GIGMA</name>
<feature type="non-terminal residue" evidence="2">
    <location>
        <position position="1"/>
    </location>
</feature>
<feature type="domain" description="MULE transposase" evidence="1">
    <location>
        <begin position="164"/>
        <end position="204"/>
    </location>
</feature>